<dbReference type="Pfam" id="PF01426">
    <property type="entry name" value="BAH"/>
    <property type="match status" value="1"/>
</dbReference>
<evidence type="ECO:0008006" key="11">
    <source>
        <dbReference type="Google" id="ProtNLM"/>
    </source>
</evidence>
<dbReference type="Proteomes" id="UP000005627">
    <property type="component" value="Chromosome 5"/>
</dbReference>
<evidence type="ECO:0000256" key="1">
    <source>
        <dbReference type="ARBA" id="ARBA00022723"/>
    </source>
</evidence>
<dbReference type="AlphaFoldDB" id="G8ZVY7"/>
<dbReference type="SUPFAM" id="SSF46689">
    <property type="entry name" value="Homeodomain-like"/>
    <property type="match status" value="1"/>
</dbReference>
<evidence type="ECO:0000256" key="6">
    <source>
        <dbReference type="SAM" id="MobiDB-lite"/>
    </source>
</evidence>
<reference evidence="9 10" key="1">
    <citation type="journal article" date="2011" name="Proc. Natl. Acad. Sci. U.S.A.">
        <title>Evolutionary erosion of yeast sex chromosomes by mating-type switching accidents.</title>
        <authorList>
            <person name="Gordon J.L."/>
            <person name="Armisen D."/>
            <person name="Proux-Wera E."/>
            <person name="Oheigeartaigh S.S."/>
            <person name="Byrne K.P."/>
            <person name="Wolfe K.H."/>
        </authorList>
    </citation>
    <scope>NUCLEOTIDE SEQUENCE [LARGE SCALE GENOMIC DNA]</scope>
    <source>
        <strain evidence="10">ATCC 10662 / CBS 1146 / NBRC 0425 / NCYC 2629 / NRRL Y-866</strain>
    </source>
</reference>
<evidence type="ECO:0000256" key="5">
    <source>
        <dbReference type="SAM" id="Coils"/>
    </source>
</evidence>
<dbReference type="OrthoDB" id="336088at2759"/>
<name>G8ZVY7_TORDE</name>
<dbReference type="InterPro" id="IPR011011">
    <property type="entry name" value="Znf_FYVE_PHD"/>
</dbReference>
<evidence type="ECO:0000259" key="8">
    <source>
        <dbReference type="PROSITE" id="PS51038"/>
    </source>
</evidence>
<dbReference type="GO" id="GO:0061630">
    <property type="term" value="F:ubiquitin protein ligase activity"/>
    <property type="evidence" value="ECO:0007669"/>
    <property type="project" value="EnsemblFungi"/>
</dbReference>
<keyword evidence="5" id="KW-0175">Coiled coil</keyword>
<proteinExistence type="predicted"/>
<dbReference type="GO" id="GO:0034599">
    <property type="term" value="P:cellular response to oxidative stress"/>
    <property type="evidence" value="ECO:0007669"/>
    <property type="project" value="EnsemblFungi"/>
</dbReference>
<dbReference type="Gene3D" id="1.10.10.60">
    <property type="entry name" value="Homeodomain-like"/>
    <property type="match status" value="1"/>
</dbReference>
<dbReference type="InterPro" id="IPR009057">
    <property type="entry name" value="Homeodomain-like_sf"/>
</dbReference>
<keyword evidence="1" id="KW-0479">Metal-binding</keyword>
<evidence type="ECO:0000256" key="4">
    <source>
        <dbReference type="PROSITE-ProRule" id="PRU00146"/>
    </source>
</evidence>
<dbReference type="SMART" id="SM00717">
    <property type="entry name" value="SANT"/>
    <property type="match status" value="1"/>
</dbReference>
<feature type="compositionally biased region" description="Basic and acidic residues" evidence="6">
    <location>
        <begin position="1"/>
        <end position="11"/>
    </location>
</feature>
<dbReference type="SMART" id="SM00439">
    <property type="entry name" value="BAH"/>
    <property type="match status" value="1"/>
</dbReference>
<dbReference type="InterPro" id="IPR019787">
    <property type="entry name" value="Znf_PHD-finger"/>
</dbReference>
<dbReference type="GO" id="GO:0003682">
    <property type="term" value="F:chromatin binding"/>
    <property type="evidence" value="ECO:0007669"/>
    <property type="project" value="InterPro"/>
</dbReference>
<dbReference type="GO" id="GO:0006357">
    <property type="term" value="P:regulation of transcription by RNA polymerase II"/>
    <property type="evidence" value="ECO:0007669"/>
    <property type="project" value="EnsemblFungi"/>
</dbReference>
<dbReference type="STRING" id="1076872.G8ZVY7"/>
<evidence type="ECO:0000259" key="7">
    <source>
        <dbReference type="PROSITE" id="PS50016"/>
    </source>
</evidence>
<dbReference type="eggNOG" id="KOG0955">
    <property type="taxonomic scope" value="Eukaryota"/>
</dbReference>
<dbReference type="InterPro" id="IPR029617">
    <property type="entry name" value="Snt2"/>
</dbReference>
<dbReference type="Gene3D" id="3.30.40.10">
    <property type="entry name" value="Zinc/RING finger domain, C3HC4 (zinc finger)"/>
    <property type="match status" value="1"/>
</dbReference>
<dbReference type="CDD" id="cd15497">
    <property type="entry name" value="PHD1_Snt2p_like"/>
    <property type="match status" value="1"/>
</dbReference>
<evidence type="ECO:0000313" key="10">
    <source>
        <dbReference type="Proteomes" id="UP000005627"/>
    </source>
</evidence>
<accession>G8ZVY7</accession>
<feature type="domain" description="BAH" evidence="8">
    <location>
        <begin position="111"/>
        <end position="248"/>
    </location>
</feature>
<dbReference type="HOGENOM" id="CLU_352021_0_0_1"/>
<evidence type="ECO:0000256" key="3">
    <source>
        <dbReference type="ARBA" id="ARBA00022833"/>
    </source>
</evidence>
<dbReference type="GO" id="GO:0008270">
    <property type="term" value="F:zinc ion binding"/>
    <property type="evidence" value="ECO:0007669"/>
    <property type="project" value="UniProtKB-KW"/>
</dbReference>
<feature type="domain" description="PHD-type" evidence="7">
    <location>
        <begin position="303"/>
        <end position="355"/>
    </location>
</feature>
<feature type="coiled-coil region" evidence="5">
    <location>
        <begin position="829"/>
        <end position="856"/>
    </location>
</feature>
<dbReference type="PROSITE" id="PS50016">
    <property type="entry name" value="ZF_PHD_2"/>
    <property type="match status" value="1"/>
</dbReference>
<dbReference type="GO" id="GO:0070211">
    <property type="term" value="C:Snt2C complex"/>
    <property type="evidence" value="ECO:0007669"/>
    <property type="project" value="EnsemblFungi"/>
</dbReference>
<keyword evidence="10" id="KW-1185">Reference proteome</keyword>
<keyword evidence="2 4" id="KW-0863">Zinc-finger</keyword>
<protein>
    <recommendedName>
        <fullName evidence="11">BAH domain-containing protein</fullName>
    </recommendedName>
</protein>
<dbReference type="GO" id="GO:0048189">
    <property type="term" value="C:Lid2 complex"/>
    <property type="evidence" value="ECO:0007669"/>
    <property type="project" value="TreeGrafter"/>
</dbReference>
<dbReference type="InParanoid" id="G8ZVY7"/>
<feature type="region of interest" description="Disordered" evidence="6">
    <location>
        <begin position="598"/>
        <end position="632"/>
    </location>
</feature>
<feature type="region of interest" description="Disordered" evidence="6">
    <location>
        <begin position="1"/>
        <end position="24"/>
    </location>
</feature>
<feature type="compositionally biased region" description="Basic residues" evidence="6">
    <location>
        <begin position="602"/>
        <end position="612"/>
    </location>
</feature>
<dbReference type="Gene3D" id="2.30.30.490">
    <property type="match status" value="1"/>
</dbReference>
<dbReference type="KEGG" id="tdl:TDEL_0E05380"/>
<dbReference type="InterPro" id="IPR001005">
    <property type="entry name" value="SANT/Myb"/>
</dbReference>
<sequence length="868" mass="101377">MVEKNGSEPPKKRAASRDINYAEGDPDAELMRENQLIESLEHHNALKIKKSRKNEELVKYQDYLNDKFTSWNFVPNLPPSFRKTSRFANFIELEGSMVNKSRQCLFSDEGELLKANDTIYMVSEPPGEPYYIGRIVEFVCKPEFKDLVQELEKYTTEIPSKYFQLKMNWYYRPRDIHTHTKSVGPRLVYASLHHDVCPITSYRGKCTVIHSNEVPAALHNKIELVTKDNVFYFDQLFDRHSLKYYDVYPTDTVLTFDSKSSFLYYLAKRFHHVYVEEGYPLEKVLKRYCLGDEGQGTEDNSWDYRCTTCREWCASSQCLKCDECQCAVHLACMEPPLPRKPNKGIVWLCYICLRRQEGTVESLNEVIQEEQLDKAFIEASKSSLGNLATQRVQTEVPILRESTWFQYMGQYLISHMKDLLDDNLLLPFPFKTSRVGLKYQWLGCSDPEKWHPRSYSSDDTNEERGKPSSAELNWRLDGLKITPDELDDYVRQCREHFPIKLSMSPESCNFLDMILKILMECDYDQNLALKLCETKLTRESLKEPTLSPDEVKQFEEGVAKHGSELNLVSECVPTQPLSMIVRFYYHWKKTPNGRAIWGNFKGRSKNRQKKSHNNGLEDANNRKSNRERKPTKLALQSDVCKFQRDYRFIDESCFDVENMPILKDYFHCQFCKIDFSPMWYKVTGGFDEEEDTAEVSNAISSARTGKSKTKAKNDHRSLDALCIRCARLWRRYGVKWEPPMEVFKRLTGANNSNLQALLGSILDEENMNILKTPPQQAGEKLVEWELVIDAELLARQRLILTRQPNTFVKYKRHSAASRTRLYKMVKRPYDREAYSIENLRNELKEYLKRYNAQLGLTINDGSDHQITQ</sequence>
<dbReference type="FunCoup" id="G8ZVY7">
    <property type="interactions" value="75"/>
</dbReference>
<dbReference type="InterPro" id="IPR043151">
    <property type="entry name" value="BAH_sf"/>
</dbReference>
<dbReference type="RefSeq" id="XP_003681992.1">
    <property type="nucleotide sequence ID" value="XM_003681944.1"/>
</dbReference>
<evidence type="ECO:0000256" key="2">
    <source>
        <dbReference type="ARBA" id="ARBA00022771"/>
    </source>
</evidence>
<dbReference type="PANTHER" id="PTHR47672">
    <property type="entry name" value="E3 UBIQUITIN-PROTEIN LIGASE SNT2"/>
    <property type="match status" value="1"/>
</dbReference>
<dbReference type="GeneID" id="11500981"/>
<dbReference type="PANTHER" id="PTHR47672:SF1">
    <property type="entry name" value="E3 UBIQUITIN-PROTEIN LIGASE SNT2"/>
    <property type="match status" value="1"/>
</dbReference>
<dbReference type="SUPFAM" id="SSF57903">
    <property type="entry name" value="FYVE/PHD zinc finger"/>
    <property type="match status" value="1"/>
</dbReference>
<dbReference type="InterPro" id="IPR001025">
    <property type="entry name" value="BAH_dom"/>
</dbReference>
<dbReference type="InterPro" id="IPR013083">
    <property type="entry name" value="Znf_RING/FYVE/PHD"/>
</dbReference>
<dbReference type="PROSITE" id="PS51038">
    <property type="entry name" value="BAH"/>
    <property type="match status" value="1"/>
</dbReference>
<dbReference type="EMBL" id="HE616746">
    <property type="protein sequence ID" value="CCE92781.1"/>
    <property type="molecule type" value="Genomic_DNA"/>
</dbReference>
<gene>
    <name evidence="9" type="primary">TDEL0E05380</name>
    <name evidence="9" type="ORF">TDEL_0E05380</name>
</gene>
<evidence type="ECO:0000313" key="9">
    <source>
        <dbReference type="EMBL" id="CCE92781.1"/>
    </source>
</evidence>
<dbReference type="GO" id="GO:0036205">
    <property type="term" value="P:histone catabolic process"/>
    <property type="evidence" value="ECO:0007669"/>
    <property type="project" value="EnsemblFungi"/>
</dbReference>
<keyword evidence="3" id="KW-0862">Zinc</keyword>
<organism evidence="9 10">
    <name type="scientific">Torulaspora delbrueckii</name>
    <name type="common">Yeast</name>
    <name type="synonym">Candida colliculosa</name>
    <dbReference type="NCBI Taxonomy" id="4950"/>
    <lineage>
        <taxon>Eukaryota</taxon>
        <taxon>Fungi</taxon>
        <taxon>Dikarya</taxon>
        <taxon>Ascomycota</taxon>
        <taxon>Saccharomycotina</taxon>
        <taxon>Saccharomycetes</taxon>
        <taxon>Saccharomycetales</taxon>
        <taxon>Saccharomycetaceae</taxon>
        <taxon>Torulaspora</taxon>
    </lineage>
</organism>